<keyword evidence="2" id="KW-1185">Reference proteome</keyword>
<name>A0ACB0JJ70_TRIPR</name>
<organism evidence="1 2">
    <name type="scientific">Trifolium pratense</name>
    <name type="common">Red clover</name>
    <dbReference type="NCBI Taxonomy" id="57577"/>
    <lineage>
        <taxon>Eukaryota</taxon>
        <taxon>Viridiplantae</taxon>
        <taxon>Streptophyta</taxon>
        <taxon>Embryophyta</taxon>
        <taxon>Tracheophyta</taxon>
        <taxon>Spermatophyta</taxon>
        <taxon>Magnoliopsida</taxon>
        <taxon>eudicotyledons</taxon>
        <taxon>Gunneridae</taxon>
        <taxon>Pentapetalae</taxon>
        <taxon>rosids</taxon>
        <taxon>fabids</taxon>
        <taxon>Fabales</taxon>
        <taxon>Fabaceae</taxon>
        <taxon>Papilionoideae</taxon>
        <taxon>50 kb inversion clade</taxon>
        <taxon>NPAAA clade</taxon>
        <taxon>Hologalegina</taxon>
        <taxon>IRL clade</taxon>
        <taxon>Trifolieae</taxon>
        <taxon>Trifolium</taxon>
    </lineage>
</organism>
<evidence type="ECO:0000313" key="2">
    <source>
        <dbReference type="Proteomes" id="UP001177021"/>
    </source>
</evidence>
<accession>A0ACB0JJ70</accession>
<proteinExistence type="predicted"/>
<evidence type="ECO:0000313" key="1">
    <source>
        <dbReference type="EMBL" id="CAJ2645141.1"/>
    </source>
</evidence>
<gene>
    <name evidence="1" type="ORF">MILVUS5_LOCUS14080</name>
</gene>
<dbReference type="Proteomes" id="UP001177021">
    <property type="component" value="Unassembled WGS sequence"/>
</dbReference>
<reference evidence="1" key="1">
    <citation type="submission" date="2023-10" db="EMBL/GenBank/DDBJ databases">
        <authorList>
            <person name="Rodriguez Cubillos JULIANA M."/>
            <person name="De Vega J."/>
        </authorList>
    </citation>
    <scope>NUCLEOTIDE SEQUENCE</scope>
</reference>
<comment type="caution">
    <text evidence="1">The sequence shown here is derived from an EMBL/GenBank/DDBJ whole genome shotgun (WGS) entry which is preliminary data.</text>
</comment>
<dbReference type="EMBL" id="CASHSV030000062">
    <property type="protein sequence ID" value="CAJ2645141.1"/>
    <property type="molecule type" value="Genomic_DNA"/>
</dbReference>
<sequence length="99" mass="11162">MGIKHVEWLNNWRDTRVFEANNELASLPSLMSSLRAIAGNRIQQPTVALAASFPTSAVWTRKPTVQSADTDTRANFVTDFIPNLHQVRKLSRRVTQSKV</sequence>
<protein>
    <submittedName>
        <fullName evidence="1">Uncharacterized protein</fullName>
    </submittedName>
</protein>